<dbReference type="OrthoDB" id="8565731at2"/>
<evidence type="ECO:0000313" key="2">
    <source>
        <dbReference type="EMBL" id="KPC50255.1"/>
    </source>
</evidence>
<dbReference type="Proteomes" id="UP000037939">
    <property type="component" value="Unassembled WGS sequence"/>
</dbReference>
<organism evidence="2 3">
    <name type="scientific">Amantichitinum ursilacus</name>
    <dbReference type="NCBI Taxonomy" id="857265"/>
    <lineage>
        <taxon>Bacteria</taxon>
        <taxon>Pseudomonadati</taxon>
        <taxon>Pseudomonadota</taxon>
        <taxon>Betaproteobacteria</taxon>
        <taxon>Neisseriales</taxon>
        <taxon>Chitinibacteraceae</taxon>
        <taxon>Amantichitinum</taxon>
    </lineage>
</organism>
<protein>
    <submittedName>
        <fullName evidence="2">Uncharacterized protein</fullName>
    </submittedName>
</protein>
<keyword evidence="3" id="KW-1185">Reference proteome</keyword>
<name>A0A0N1JRQ9_9NEIS</name>
<keyword evidence="1" id="KW-1133">Transmembrane helix</keyword>
<feature type="transmembrane region" description="Helical" evidence="1">
    <location>
        <begin position="12"/>
        <end position="43"/>
    </location>
</feature>
<keyword evidence="1" id="KW-0812">Transmembrane</keyword>
<keyword evidence="1" id="KW-0472">Membrane</keyword>
<sequence length="63" mass="7404">MYIVLIGYLYVIFMIAVTMGSVLKGVIFFFFLGFLPAWLIFWLKRRGQLKRQEMAAEKQKGPQ</sequence>
<dbReference type="EMBL" id="LAQT01000030">
    <property type="protein sequence ID" value="KPC50255.1"/>
    <property type="molecule type" value="Genomic_DNA"/>
</dbReference>
<comment type="caution">
    <text evidence="2">The sequence shown here is derived from an EMBL/GenBank/DDBJ whole genome shotgun (WGS) entry which is preliminary data.</text>
</comment>
<reference evidence="2 3" key="1">
    <citation type="submission" date="2015-07" db="EMBL/GenBank/DDBJ databases">
        <title>Draft genome sequence of the Amantichitinum ursilacus IGB-41, a new chitin-degrading bacterium.</title>
        <authorList>
            <person name="Kirstahler P."/>
            <person name="Guenther M."/>
            <person name="Grumaz C."/>
            <person name="Rupp S."/>
            <person name="Zibek S."/>
            <person name="Sohn K."/>
        </authorList>
    </citation>
    <scope>NUCLEOTIDE SEQUENCE [LARGE SCALE GENOMIC DNA]</scope>
    <source>
        <strain evidence="2 3">IGB-41</strain>
    </source>
</reference>
<evidence type="ECO:0000256" key="1">
    <source>
        <dbReference type="SAM" id="Phobius"/>
    </source>
</evidence>
<evidence type="ECO:0000313" key="3">
    <source>
        <dbReference type="Proteomes" id="UP000037939"/>
    </source>
</evidence>
<accession>A0A0N1JRQ9</accession>
<dbReference type="AlphaFoldDB" id="A0A0N1JRQ9"/>
<proteinExistence type="predicted"/>
<gene>
    <name evidence="2" type="ORF">WG78_17825</name>
</gene>
<dbReference type="RefSeq" id="WP_053939159.1">
    <property type="nucleotide sequence ID" value="NZ_LAQT01000030.1"/>
</dbReference>